<dbReference type="Proteomes" id="UP000274358">
    <property type="component" value="Unassembled WGS sequence"/>
</dbReference>
<dbReference type="InterPro" id="IPR007470">
    <property type="entry name" value="HemX"/>
</dbReference>
<evidence type="ECO:0008006" key="6">
    <source>
        <dbReference type="Google" id="ProtNLM"/>
    </source>
</evidence>
<feature type="region of interest" description="Disordered" evidence="2">
    <location>
        <begin position="1"/>
        <end position="34"/>
    </location>
</feature>
<evidence type="ECO:0000313" key="5">
    <source>
        <dbReference type="Proteomes" id="UP000274358"/>
    </source>
</evidence>
<name>A0A3S0R0N3_9GAMM</name>
<keyword evidence="1" id="KW-0175">Coiled coil</keyword>
<reference evidence="4 5" key="1">
    <citation type="submission" date="2018-12" db="EMBL/GenBank/DDBJ databases">
        <title>Dyella dinghuensis sp. nov. DHOA06 and Dyella choica sp. nov. 4M-K27, isolated from forest soil.</title>
        <authorList>
            <person name="Qiu L.-H."/>
            <person name="Gao Z.-H."/>
        </authorList>
    </citation>
    <scope>NUCLEOTIDE SEQUENCE [LARGE SCALE GENOMIC DNA]</scope>
    <source>
        <strain evidence="4 5">4M-K27</strain>
    </source>
</reference>
<dbReference type="Pfam" id="PF04375">
    <property type="entry name" value="HemX"/>
    <property type="match status" value="1"/>
</dbReference>
<organism evidence="4 5">
    <name type="scientific">Dyella choica</name>
    <dbReference type="NCBI Taxonomy" id="1927959"/>
    <lineage>
        <taxon>Bacteria</taxon>
        <taxon>Pseudomonadati</taxon>
        <taxon>Pseudomonadota</taxon>
        <taxon>Gammaproteobacteria</taxon>
        <taxon>Lysobacterales</taxon>
        <taxon>Rhodanobacteraceae</taxon>
        <taxon>Dyella</taxon>
    </lineage>
</organism>
<dbReference type="OrthoDB" id="5944509at2"/>
<sequence>MSQEDLTPDVRTTPGMGTSADAARRSRPAPPARPSGGAVALALLLALIAIVGVSYVAWRQWQLLHINAQALRTTATLEERVNSMEHQLSGTANQGNLLLQRLNDAEQVNRSLREELLSQDQRMRDLEEAVGKLSEKTLSGQDAMRLDEAESLLRMGAERYSLFHDARGAAQAFALAGQTLAGVNDNAFKGVQQNIDAEHEALVKSQPADPQQALDSVAQLRTELPNLPLKPLDEPVAPEGSSVWARIKHALYGVIQIKRDNGAPVDIADARIARELVALDLAQTQAALLAWDDEAGSAALKRADAGLAVQFDAQSSAVQQTRQRIAALLAQLKPAAPVRLGAALAELRNLRAVHALKPNSENAVAPSNGAKP</sequence>
<feature type="transmembrane region" description="Helical" evidence="3">
    <location>
        <begin position="38"/>
        <end position="58"/>
    </location>
</feature>
<evidence type="ECO:0000256" key="1">
    <source>
        <dbReference type="SAM" id="Coils"/>
    </source>
</evidence>
<comment type="caution">
    <text evidence="4">The sequence shown here is derived from an EMBL/GenBank/DDBJ whole genome shotgun (WGS) entry which is preliminary data.</text>
</comment>
<keyword evidence="5" id="KW-1185">Reference proteome</keyword>
<keyword evidence="3" id="KW-0812">Transmembrane</keyword>
<feature type="coiled-coil region" evidence="1">
    <location>
        <begin position="67"/>
        <end position="136"/>
    </location>
</feature>
<evidence type="ECO:0000256" key="3">
    <source>
        <dbReference type="SAM" id="Phobius"/>
    </source>
</evidence>
<accession>A0A3S0R0N3</accession>
<evidence type="ECO:0000256" key="2">
    <source>
        <dbReference type="SAM" id="MobiDB-lite"/>
    </source>
</evidence>
<dbReference type="RefSeq" id="WP_126686909.1">
    <property type="nucleotide sequence ID" value="NZ_RYYV01000029.1"/>
</dbReference>
<proteinExistence type="predicted"/>
<keyword evidence="3" id="KW-0472">Membrane</keyword>
<gene>
    <name evidence="4" type="ORF">EKH80_21795</name>
</gene>
<keyword evidence="3" id="KW-1133">Transmembrane helix</keyword>
<dbReference type="PANTHER" id="PTHR38043:SF1">
    <property type="entry name" value="PROTEIN HEMX"/>
    <property type="match status" value="1"/>
</dbReference>
<dbReference type="AlphaFoldDB" id="A0A3S0R0N3"/>
<dbReference type="EMBL" id="RYYV01000029">
    <property type="protein sequence ID" value="RUL69673.1"/>
    <property type="molecule type" value="Genomic_DNA"/>
</dbReference>
<protein>
    <recommendedName>
        <fullName evidence="6">Heme biosynthesis operon protein HemX</fullName>
    </recommendedName>
</protein>
<evidence type="ECO:0000313" key="4">
    <source>
        <dbReference type="EMBL" id="RUL69673.1"/>
    </source>
</evidence>
<dbReference type="PANTHER" id="PTHR38043">
    <property type="entry name" value="PROTEIN HEMX"/>
    <property type="match status" value="1"/>
</dbReference>